<dbReference type="GO" id="GO:0032259">
    <property type="term" value="P:methylation"/>
    <property type="evidence" value="ECO:0007669"/>
    <property type="project" value="UniProtKB-KW"/>
</dbReference>
<name>A0A4R4D6X8_9PROT</name>
<gene>
    <name evidence="2" type="ORF">EXY23_23435</name>
</gene>
<dbReference type="Gene3D" id="3.40.50.150">
    <property type="entry name" value="Vaccinia Virus protein VP39"/>
    <property type="match status" value="1"/>
</dbReference>
<dbReference type="InterPro" id="IPR006342">
    <property type="entry name" value="FkbM_mtfrase"/>
</dbReference>
<sequence length="297" mass="32245">MENLGSGPPSGDESARTVCMGEAEFTVLRHPLVDGALHEFRSESEAGTRQFFDAVLPGCDTMVDVGAHVGLTTLYVAGRVARVTSLEPSPVSFAFLARNMALNPGLREKVRLLPLGLSDRDEHVTLYAKGFGDSGSSIHERVERAAVLRGYPLATVPLRSASAMLHDIGLTPRTLLKIDIEGAEYRVVPALAGLTAEAKPFLHLSFHPFNLAAGGDTYETALLRLGKSLEIASALAHYASMYFYDKGRWIRIGRPERMDLLRQYLLAPKRQPPLATPQYGFVEAVGFSDIALPALDA</sequence>
<dbReference type="GO" id="GO:0008168">
    <property type="term" value="F:methyltransferase activity"/>
    <property type="evidence" value="ECO:0007669"/>
    <property type="project" value="UniProtKB-KW"/>
</dbReference>
<dbReference type="PANTHER" id="PTHR34203">
    <property type="entry name" value="METHYLTRANSFERASE, FKBM FAMILY PROTEIN"/>
    <property type="match status" value="1"/>
</dbReference>
<dbReference type="Pfam" id="PF05050">
    <property type="entry name" value="Methyltransf_21"/>
    <property type="match status" value="1"/>
</dbReference>
<dbReference type="EMBL" id="SKBM01000033">
    <property type="protein sequence ID" value="TCZ54263.1"/>
    <property type="molecule type" value="Genomic_DNA"/>
</dbReference>
<dbReference type="InterPro" id="IPR052514">
    <property type="entry name" value="SAM-dependent_MTase"/>
</dbReference>
<reference evidence="2 3" key="1">
    <citation type="submission" date="2019-03" db="EMBL/GenBank/DDBJ databases">
        <title>Paracraurococcus aquatilis NE82 genome sequence.</title>
        <authorList>
            <person name="Zhao Y."/>
            <person name="Du Z."/>
        </authorList>
    </citation>
    <scope>NUCLEOTIDE SEQUENCE [LARGE SCALE GENOMIC DNA]</scope>
    <source>
        <strain evidence="2 3">NE82</strain>
    </source>
</reference>
<dbReference type="PANTHER" id="PTHR34203:SF15">
    <property type="entry name" value="SLL1173 PROTEIN"/>
    <property type="match status" value="1"/>
</dbReference>
<evidence type="ECO:0000313" key="2">
    <source>
        <dbReference type="EMBL" id="TCZ54263.1"/>
    </source>
</evidence>
<keyword evidence="2" id="KW-0489">Methyltransferase</keyword>
<dbReference type="Proteomes" id="UP000295023">
    <property type="component" value="Unassembled WGS sequence"/>
</dbReference>
<comment type="caution">
    <text evidence="2">The sequence shown here is derived from an EMBL/GenBank/DDBJ whole genome shotgun (WGS) entry which is preliminary data.</text>
</comment>
<keyword evidence="3" id="KW-1185">Reference proteome</keyword>
<accession>A0A4R4D6X8</accession>
<evidence type="ECO:0000313" key="3">
    <source>
        <dbReference type="Proteomes" id="UP000295023"/>
    </source>
</evidence>
<dbReference type="InterPro" id="IPR029063">
    <property type="entry name" value="SAM-dependent_MTases_sf"/>
</dbReference>
<protein>
    <submittedName>
        <fullName evidence="2">FkbM family methyltransferase</fullName>
    </submittedName>
</protein>
<proteinExistence type="predicted"/>
<keyword evidence="2" id="KW-0808">Transferase</keyword>
<evidence type="ECO:0000259" key="1">
    <source>
        <dbReference type="Pfam" id="PF05050"/>
    </source>
</evidence>
<dbReference type="NCBIfam" id="TIGR01444">
    <property type="entry name" value="fkbM_fam"/>
    <property type="match status" value="1"/>
</dbReference>
<organism evidence="2 3">
    <name type="scientific">Roseicella aquatilis</name>
    <dbReference type="NCBI Taxonomy" id="2527868"/>
    <lineage>
        <taxon>Bacteria</taxon>
        <taxon>Pseudomonadati</taxon>
        <taxon>Pseudomonadota</taxon>
        <taxon>Alphaproteobacteria</taxon>
        <taxon>Acetobacterales</taxon>
        <taxon>Roseomonadaceae</taxon>
        <taxon>Roseicella</taxon>
    </lineage>
</organism>
<feature type="domain" description="Methyltransferase FkbM" evidence="1">
    <location>
        <begin position="64"/>
        <end position="194"/>
    </location>
</feature>
<dbReference type="AlphaFoldDB" id="A0A4R4D6X8"/>
<dbReference type="SUPFAM" id="SSF53335">
    <property type="entry name" value="S-adenosyl-L-methionine-dependent methyltransferases"/>
    <property type="match status" value="1"/>
</dbReference>